<sequence length="182" mass="20296">MDRGKRIIGIVLIAVSIAALVTWEKWGKAQFLYDEVLVCSKNVAKGTILREDMFQTVKMKVSEKDFITPGEKNSLVGKEAAAFIHKGLPLFQEYFIQVELVSGAKEGKYVLTVPEEWLYALPSSLRRGDDAYFFLGSGLVTSAPVRLVDKENHSVEIVVTDKQAQQLSKAAESGEKMILVYH</sequence>
<keyword evidence="4" id="KW-1185">Reference proteome</keyword>
<evidence type="ECO:0000256" key="1">
    <source>
        <dbReference type="SAM" id="Phobius"/>
    </source>
</evidence>
<dbReference type="Proteomes" id="UP000446866">
    <property type="component" value="Unassembled WGS sequence"/>
</dbReference>
<evidence type="ECO:0000259" key="2">
    <source>
        <dbReference type="SMART" id="SM00858"/>
    </source>
</evidence>
<comment type="caution">
    <text evidence="3">The sequence shown here is derived from an EMBL/GenBank/DDBJ whole genome shotgun (WGS) entry which is preliminary data.</text>
</comment>
<keyword evidence="1" id="KW-0812">Transmembrane</keyword>
<dbReference type="EMBL" id="QXWK01000025">
    <property type="protein sequence ID" value="NBH62483.1"/>
    <property type="molecule type" value="Genomic_DNA"/>
</dbReference>
<name>A0A845QP36_9FIRM</name>
<gene>
    <name evidence="3" type="ORF">D0435_12570</name>
</gene>
<feature type="domain" description="SAF" evidence="2">
    <location>
        <begin position="34"/>
        <end position="96"/>
    </location>
</feature>
<dbReference type="SMART" id="SM00858">
    <property type="entry name" value="SAF"/>
    <property type="match status" value="1"/>
</dbReference>
<dbReference type="RefSeq" id="WP_160202771.1">
    <property type="nucleotide sequence ID" value="NZ_QXWK01000025.1"/>
</dbReference>
<protein>
    <recommendedName>
        <fullName evidence="2">SAF domain-containing protein</fullName>
    </recommendedName>
</protein>
<evidence type="ECO:0000313" key="4">
    <source>
        <dbReference type="Proteomes" id="UP000446866"/>
    </source>
</evidence>
<keyword evidence="1" id="KW-0472">Membrane</keyword>
<proteinExistence type="predicted"/>
<dbReference type="InterPro" id="IPR013974">
    <property type="entry name" value="SAF"/>
</dbReference>
<evidence type="ECO:0000313" key="3">
    <source>
        <dbReference type="EMBL" id="NBH62483.1"/>
    </source>
</evidence>
<reference evidence="3 4" key="1">
    <citation type="submission" date="2018-08" db="EMBL/GenBank/DDBJ databases">
        <title>Murine metabolic-syndrome-specific gut microbial biobank.</title>
        <authorList>
            <person name="Liu C."/>
        </authorList>
    </citation>
    <scope>NUCLEOTIDE SEQUENCE [LARGE SCALE GENOMIC DNA]</scope>
    <source>
        <strain evidence="3 4">28</strain>
    </source>
</reference>
<feature type="transmembrane region" description="Helical" evidence="1">
    <location>
        <begin position="6"/>
        <end position="23"/>
    </location>
</feature>
<organism evidence="3 4">
    <name type="scientific">Anaerotruncus colihominis</name>
    <dbReference type="NCBI Taxonomy" id="169435"/>
    <lineage>
        <taxon>Bacteria</taxon>
        <taxon>Bacillati</taxon>
        <taxon>Bacillota</taxon>
        <taxon>Clostridia</taxon>
        <taxon>Eubacteriales</taxon>
        <taxon>Oscillospiraceae</taxon>
        <taxon>Anaerotruncus</taxon>
    </lineage>
</organism>
<accession>A0A845QP36</accession>
<keyword evidence="1" id="KW-1133">Transmembrane helix</keyword>
<dbReference type="AlphaFoldDB" id="A0A845QP36"/>
<dbReference type="Pfam" id="PF08666">
    <property type="entry name" value="SAF"/>
    <property type="match status" value="1"/>
</dbReference>